<feature type="non-terminal residue" evidence="4">
    <location>
        <position position="1"/>
    </location>
</feature>
<dbReference type="Gene3D" id="3.40.50.970">
    <property type="match status" value="1"/>
</dbReference>
<dbReference type="InterPro" id="IPR051457">
    <property type="entry name" value="2-oxoacid:Fd_oxidoreductase"/>
</dbReference>
<dbReference type="InterPro" id="IPR011766">
    <property type="entry name" value="TPP_enzyme_TPP-bd"/>
</dbReference>
<dbReference type="GO" id="GO:0045333">
    <property type="term" value="P:cellular respiration"/>
    <property type="evidence" value="ECO:0007669"/>
    <property type="project" value="UniProtKB-ARBA"/>
</dbReference>
<dbReference type="InterPro" id="IPR019752">
    <property type="entry name" value="Pyrv/ketoisovalerate_OxRed_cat"/>
</dbReference>
<feature type="domain" description="Pyruvate/ketoisovalerate oxidoreductase catalytic" evidence="2">
    <location>
        <begin position="277"/>
        <end position="430"/>
    </location>
</feature>
<dbReference type="SUPFAM" id="SSF53323">
    <property type="entry name" value="Pyruvate-ferredoxin oxidoreductase, PFOR, domain III"/>
    <property type="match status" value="1"/>
</dbReference>
<proteinExistence type="predicted"/>
<evidence type="ECO:0000256" key="1">
    <source>
        <dbReference type="ARBA" id="ARBA00023002"/>
    </source>
</evidence>
<reference evidence="4" key="1">
    <citation type="submission" date="2018-05" db="EMBL/GenBank/DDBJ databases">
        <authorList>
            <person name="Lanie J.A."/>
            <person name="Ng W.-L."/>
            <person name="Kazmierczak K.M."/>
            <person name="Andrzejewski T.M."/>
            <person name="Davidsen T.M."/>
            <person name="Wayne K.J."/>
            <person name="Tettelin H."/>
            <person name="Glass J.I."/>
            <person name="Rusch D."/>
            <person name="Podicherti R."/>
            <person name="Tsui H.-C.T."/>
            <person name="Winkler M.E."/>
        </authorList>
    </citation>
    <scope>NUCLEOTIDE SEQUENCE</scope>
</reference>
<evidence type="ECO:0000313" key="4">
    <source>
        <dbReference type="EMBL" id="SVA58582.1"/>
    </source>
</evidence>
<dbReference type="EMBL" id="UINC01013581">
    <property type="protein sequence ID" value="SVA58582.1"/>
    <property type="molecule type" value="Genomic_DNA"/>
</dbReference>
<dbReference type="PANTHER" id="PTHR48084">
    <property type="entry name" value="2-OXOGLUTARATE OXIDOREDUCTASE SUBUNIT KORB-RELATED"/>
    <property type="match status" value="1"/>
</dbReference>
<protein>
    <recommendedName>
        <fullName evidence="5">Thiamine pyrophosphate enzyme TPP-binding domain-containing protein</fullName>
    </recommendedName>
</protein>
<dbReference type="GO" id="GO:0016625">
    <property type="term" value="F:oxidoreductase activity, acting on the aldehyde or oxo group of donors, iron-sulfur protein as acceptor"/>
    <property type="evidence" value="ECO:0007669"/>
    <property type="project" value="UniProtKB-ARBA"/>
</dbReference>
<dbReference type="Gene3D" id="3.40.920.10">
    <property type="entry name" value="Pyruvate-ferredoxin oxidoreductase, PFOR, domain III"/>
    <property type="match status" value="1"/>
</dbReference>
<accession>A0A381X1Y2</accession>
<dbReference type="GO" id="GO:0030976">
    <property type="term" value="F:thiamine pyrophosphate binding"/>
    <property type="evidence" value="ECO:0007669"/>
    <property type="project" value="InterPro"/>
</dbReference>
<dbReference type="SUPFAM" id="SSF52518">
    <property type="entry name" value="Thiamin diphosphate-binding fold (THDP-binding)"/>
    <property type="match status" value="1"/>
</dbReference>
<dbReference type="Pfam" id="PF02775">
    <property type="entry name" value="TPP_enzyme_C"/>
    <property type="match status" value="1"/>
</dbReference>
<dbReference type="InterPro" id="IPR029061">
    <property type="entry name" value="THDP-binding"/>
</dbReference>
<evidence type="ECO:0000259" key="2">
    <source>
        <dbReference type="Pfam" id="PF01558"/>
    </source>
</evidence>
<sequence length="435" mass="46862">VLDTYIAEENLPYEFCPGCSHGKLLGALSDSLKQQALDPTEVVIVTDIGCVGLSDKYFVTHAFHGLHGRAITYASGIKMQNPELKVVVLIGDGGCGIGGHHLLNAARSNTDIAVLVFNNFNFGMTGGQHSVTTPLDSITPTTSLGSTDAPMDIAGTAKVNGGGFIARATAFDKDLPEIITKALKHDGFSLIDIWELCTAYYVVRNDFGRKEMMGYMESMNMESGILQETNRPSFQTSYKVIQEQAGKQKSMSGLVLETKFTSDLDKPIRIVLAGSAGQKVVSAGNLLASAATLSGLWTSRRADFPITIQTGFSVAEIVISPEPVLYSGIIKPDVAALIAPEGRDKIARLTMTMEKTDTIYFAEGLGDVDSSANQLPLEFPESAKKEVRKNISALTAGYLTKQLNLFPFEALKEAVRKIQNPKIAEINLGVLANFE</sequence>
<keyword evidence="1" id="KW-0560">Oxidoreductase</keyword>
<feature type="domain" description="Thiamine pyrophosphate enzyme TPP-binding" evidence="3">
    <location>
        <begin position="47"/>
        <end position="193"/>
    </location>
</feature>
<dbReference type="AlphaFoldDB" id="A0A381X1Y2"/>
<evidence type="ECO:0000259" key="3">
    <source>
        <dbReference type="Pfam" id="PF02775"/>
    </source>
</evidence>
<dbReference type="Pfam" id="PF01558">
    <property type="entry name" value="POR"/>
    <property type="match status" value="1"/>
</dbReference>
<evidence type="ECO:0008006" key="5">
    <source>
        <dbReference type="Google" id="ProtNLM"/>
    </source>
</evidence>
<gene>
    <name evidence="4" type="ORF">METZ01_LOCUS111436</name>
</gene>
<dbReference type="PANTHER" id="PTHR48084:SF1">
    <property type="entry name" value="2-OXOGLUTARATE SYNTHASE SUBUNIT KORB"/>
    <property type="match status" value="1"/>
</dbReference>
<dbReference type="InterPro" id="IPR002869">
    <property type="entry name" value="Pyrv_flavodox_OxRed_cen"/>
</dbReference>
<name>A0A381X1Y2_9ZZZZ</name>
<organism evidence="4">
    <name type="scientific">marine metagenome</name>
    <dbReference type="NCBI Taxonomy" id="408172"/>
    <lineage>
        <taxon>unclassified sequences</taxon>
        <taxon>metagenomes</taxon>
        <taxon>ecological metagenomes</taxon>
    </lineage>
</organism>